<comment type="similarity">
    <text evidence="1">Belongs to the DprA/Smf family.</text>
</comment>
<dbReference type="GO" id="GO:0009294">
    <property type="term" value="P:DNA-mediated transformation"/>
    <property type="evidence" value="ECO:0007669"/>
    <property type="project" value="InterPro"/>
</dbReference>
<comment type="caution">
    <text evidence="3">The sequence shown here is derived from an EMBL/GenBank/DDBJ whole genome shotgun (WGS) entry which is preliminary data.</text>
</comment>
<evidence type="ECO:0000313" key="4">
    <source>
        <dbReference type="Proteomes" id="UP000653674"/>
    </source>
</evidence>
<dbReference type="SUPFAM" id="SSF102405">
    <property type="entry name" value="MCP/YpsA-like"/>
    <property type="match status" value="1"/>
</dbReference>
<dbReference type="InterPro" id="IPR003488">
    <property type="entry name" value="DprA"/>
</dbReference>
<evidence type="ECO:0000256" key="1">
    <source>
        <dbReference type="ARBA" id="ARBA00006525"/>
    </source>
</evidence>
<protein>
    <submittedName>
        <fullName evidence="3">DNA processing protein DprA</fullName>
    </submittedName>
</protein>
<dbReference type="SUPFAM" id="SSF46785">
    <property type="entry name" value="Winged helix' DNA-binding domain"/>
    <property type="match status" value="1"/>
</dbReference>
<dbReference type="RefSeq" id="WP_168073846.1">
    <property type="nucleotide sequence ID" value="NZ_BAAAQJ010000016.1"/>
</dbReference>
<reference evidence="3" key="1">
    <citation type="submission" date="2021-01" db="EMBL/GenBank/DDBJ databases">
        <title>Whole genome shotgun sequence of Planosporangium flavigriseum NBRC 105377.</title>
        <authorList>
            <person name="Komaki H."/>
            <person name="Tamura T."/>
        </authorList>
    </citation>
    <scope>NUCLEOTIDE SEQUENCE</scope>
    <source>
        <strain evidence="3">NBRC 105377</strain>
    </source>
</reference>
<keyword evidence="4" id="KW-1185">Reference proteome</keyword>
<accession>A0A8J3LXN2</accession>
<proteinExistence type="inferred from homology"/>
<dbReference type="Gene3D" id="1.10.10.10">
    <property type="entry name" value="Winged helix-like DNA-binding domain superfamily/Winged helix DNA-binding domain"/>
    <property type="match status" value="1"/>
</dbReference>
<gene>
    <name evidence="3" type="primary">smf</name>
    <name evidence="3" type="ORF">Pfl04_13940</name>
</gene>
<dbReference type="AlphaFoldDB" id="A0A8J3LXN2"/>
<feature type="domain" description="Smf/DprA SLOG" evidence="2">
    <location>
        <begin position="82"/>
        <end position="308"/>
    </location>
</feature>
<dbReference type="InterPro" id="IPR036390">
    <property type="entry name" value="WH_DNA-bd_sf"/>
</dbReference>
<evidence type="ECO:0000259" key="2">
    <source>
        <dbReference type="Pfam" id="PF02481"/>
    </source>
</evidence>
<dbReference type="Pfam" id="PF02481">
    <property type="entry name" value="DNA_processg_A"/>
    <property type="match status" value="1"/>
</dbReference>
<dbReference type="InterPro" id="IPR057666">
    <property type="entry name" value="DrpA_SLOG"/>
</dbReference>
<name>A0A8J3LXN2_9ACTN</name>
<evidence type="ECO:0000313" key="3">
    <source>
        <dbReference type="EMBL" id="GIG72990.1"/>
    </source>
</evidence>
<organism evidence="3 4">
    <name type="scientific">Planosporangium flavigriseum</name>
    <dbReference type="NCBI Taxonomy" id="373681"/>
    <lineage>
        <taxon>Bacteria</taxon>
        <taxon>Bacillati</taxon>
        <taxon>Actinomycetota</taxon>
        <taxon>Actinomycetes</taxon>
        <taxon>Micromonosporales</taxon>
        <taxon>Micromonosporaceae</taxon>
        <taxon>Planosporangium</taxon>
    </lineage>
</organism>
<dbReference type="PANTHER" id="PTHR43022">
    <property type="entry name" value="PROTEIN SMF"/>
    <property type="match status" value="1"/>
</dbReference>
<dbReference type="InterPro" id="IPR036388">
    <property type="entry name" value="WH-like_DNA-bd_sf"/>
</dbReference>
<dbReference type="PANTHER" id="PTHR43022:SF1">
    <property type="entry name" value="PROTEIN SMF"/>
    <property type="match status" value="1"/>
</dbReference>
<dbReference type="EMBL" id="BONU01000006">
    <property type="protein sequence ID" value="GIG72990.1"/>
    <property type="molecule type" value="Genomic_DNA"/>
</dbReference>
<dbReference type="NCBIfam" id="TIGR00732">
    <property type="entry name" value="dprA"/>
    <property type="match status" value="1"/>
</dbReference>
<sequence length="402" mass="42553">MTATDEIRLARVALGCLAEPGNRELGVLVRQVGPAEALDRLLKGYVSERLAEAARLRLSDIIDAPDLARGLLDSADRMGARVVTPEDHEWPAQLDDLARISRASDGRAVDRDTDPPQCLWVRGDAPLNEAFTRSVAIVGARAASNYGTYVATEMSHGLAERGWTVVSGGAFGIDAAAHRAALAADGLTAAILACGVDRPYPLGHANLFDRIAETGLLISEWPFGSAPHRLRFLVRNRVIAAVTRGTVMVEAGGRSGARQTLGRARALGRAVMAVPGPVTSAMSVGCHAELREEGTRLVNNYSEILEEVGRIGDDLAPPPRGPDRPHDTLDPLATQLLDAVLPRKARTAEEIAAAAGVSGRDARRTLPTLVDAGFVVEHGSGYRLAPTPSSCEPPAAGRWPAP</sequence>
<dbReference type="Gene3D" id="3.40.50.450">
    <property type="match status" value="1"/>
</dbReference>
<dbReference type="Proteomes" id="UP000653674">
    <property type="component" value="Unassembled WGS sequence"/>
</dbReference>